<evidence type="ECO:0000256" key="1">
    <source>
        <dbReference type="ARBA" id="ARBA00002536"/>
    </source>
</evidence>
<keyword evidence="7 11" id="KW-1133">Transmembrane helix</keyword>
<gene>
    <name evidence="12" type="primary">ctaF</name>
    <name evidence="12" type="ORF">CPPEL_03845</name>
</gene>
<protein>
    <recommendedName>
        <fullName evidence="10">Cytochrome c oxidase polypeptide 4</fullName>
        <ecNumber evidence="10">7.1.1.9</ecNumber>
    </recommendedName>
    <alternativeName>
        <fullName evidence="10">Cytochrome aa3 subunit 4</fullName>
    </alternativeName>
    <alternativeName>
        <fullName evidence="10">Cytochrome c oxidase polypeptide IV</fullName>
    </alternativeName>
</protein>
<comment type="similarity">
    <text evidence="3 10">Belongs to the cytochrome c oxidase bacterial subunit CtaF family.</text>
</comment>
<keyword evidence="5 11" id="KW-0812">Transmembrane</keyword>
<accession>A0A3G6ITG7</accession>
<reference evidence="12 13" key="1">
    <citation type="submission" date="2018-11" db="EMBL/GenBank/DDBJ databases">
        <authorList>
            <person name="Kleinhagauer T."/>
            <person name="Glaeser S.P."/>
            <person name="Spergser J."/>
            <person name="Ruckert C."/>
            <person name="Kaempfer P."/>
            <person name="Busse H.-J."/>
        </authorList>
    </citation>
    <scope>NUCLEOTIDE SEQUENCE [LARGE SCALE GENOMIC DNA]</scope>
    <source>
        <strain evidence="12 13">812CH</strain>
    </source>
</reference>
<feature type="transmembrane region" description="Helical" evidence="11">
    <location>
        <begin position="94"/>
        <end position="112"/>
    </location>
</feature>
<dbReference type="Pfam" id="PF12270">
    <property type="entry name" value="Cyt_c_ox_IV"/>
    <property type="match status" value="1"/>
</dbReference>
<keyword evidence="6 10" id="KW-1278">Translocase</keyword>
<evidence type="ECO:0000256" key="2">
    <source>
        <dbReference type="ARBA" id="ARBA00004651"/>
    </source>
</evidence>
<feature type="transmembrane region" description="Helical" evidence="11">
    <location>
        <begin position="118"/>
        <end position="138"/>
    </location>
</feature>
<evidence type="ECO:0000313" key="12">
    <source>
        <dbReference type="EMBL" id="AZA08897.1"/>
    </source>
</evidence>
<evidence type="ECO:0000256" key="9">
    <source>
        <dbReference type="ARBA" id="ARBA00047816"/>
    </source>
</evidence>
<comment type="subcellular location">
    <subcellularLocation>
        <location evidence="2">Cell membrane</location>
        <topology evidence="2">Multi-pass membrane protein</topology>
    </subcellularLocation>
</comment>
<comment type="function">
    <text evidence="1 10">Part of cytochrome c oxidase, its function is unknown.</text>
</comment>
<keyword evidence="12" id="KW-0560">Oxidoreductase</keyword>
<evidence type="ECO:0000313" key="13">
    <source>
        <dbReference type="Proteomes" id="UP000271426"/>
    </source>
</evidence>
<dbReference type="GO" id="GO:0022900">
    <property type="term" value="P:electron transport chain"/>
    <property type="evidence" value="ECO:0007669"/>
    <property type="project" value="InterPro"/>
</dbReference>
<dbReference type="RefSeq" id="WP_123959887.1">
    <property type="nucleotide sequence ID" value="NZ_CP033898.1"/>
</dbReference>
<evidence type="ECO:0000256" key="4">
    <source>
        <dbReference type="ARBA" id="ARBA00022475"/>
    </source>
</evidence>
<feature type="transmembrane region" description="Helical" evidence="11">
    <location>
        <begin position="7"/>
        <end position="28"/>
    </location>
</feature>
<evidence type="ECO:0000256" key="5">
    <source>
        <dbReference type="ARBA" id="ARBA00022692"/>
    </source>
</evidence>
<comment type="catalytic activity">
    <reaction evidence="9 10">
        <text>4 Fe(II)-[cytochrome c] + O2 + 8 H(+)(in) = 4 Fe(III)-[cytochrome c] + 2 H2O + 4 H(+)(out)</text>
        <dbReference type="Rhea" id="RHEA:11436"/>
        <dbReference type="Rhea" id="RHEA-COMP:10350"/>
        <dbReference type="Rhea" id="RHEA-COMP:14399"/>
        <dbReference type="ChEBI" id="CHEBI:15377"/>
        <dbReference type="ChEBI" id="CHEBI:15378"/>
        <dbReference type="ChEBI" id="CHEBI:15379"/>
        <dbReference type="ChEBI" id="CHEBI:29033"/>
        <dbReference type="ChEBI" id="CHEBI:29034"/>
        <dbReference type="EC" id="7.1.1.9"/>
    </reaction>
</comment>
<dbReference type="Proteomes" id="UP000271426">
    <property type="component" value="Chromosome"/>
</dbReference>
<organism evidence="12 13">
    <name type="scientific">Corynebacterium pseudopelargi</name>
    <dbReference type="NCBI Taxonomy" id="2080757"/>
    <lineage>
        <taxon>Bacteria</taxon>
        <taxon>Bacillati</taxon>
        <taxon>Actinomycetota</taxon>
        <taxon>Actinomycetes</taxon>
        <taxon>Mycobacteriales</taxon>
        <taxon>Corynebacteriaceae</taxon>
        <taxon>Corynebacterium</taxon>
    </lineage>
</organism>
<proteinExistence type="inferred from homology"/>
<comment type="subunit">
    <text evidence="10">Associates with subunits I, II and III to form cytochrome c oxidase.</text>
</comment>
<evidence type="ECO:0000256" key="10">
    <source>
        <dbReference type="PIRNR" id="PIRNR017385"/>
    </source>
</evidence>
<dbReference type="OrthoDB" id="5244617at2"/>
<dbReference type="AlphaFoldDB" id="A0A3G6ITG7"/>
<keyword evidence="13" id="KW-1185">Reference proteome</keyword>
<dbReference type="KEGG" id="cpso:CPPEL_03845"/>
<dbReference type="GO" id="GO:0016491">
    <property type="term" value="F:oxidoreductase activity"/>
    <property type="evidence" value="ECO:0007669"/>
    <property type="project" value="UniProtKB-KW"/>
</dbReference>
<evidence type="ECO:0000256" key="7">
    <source>
        <dbReference type="ARBA" id="ARBA00022989"/>
    </source>
</evidence>
<feature type="transmembrane region" description="Helical" evidence="11">
    <location>
        <begin position="40"/>
        <end position="62"/>
    </location>
</feature>
<evidence type="ECO:0000256" key="11">
    <source>
        <dbReference type="SAM" id="Phobius"/>
    </source>
</evidence>
<keyword evidence="8 10" id="KW-0472">Membrane</keyword>
<dbReference type="InterPro" id="IPR021050">
    <property type="entry name" value="Cyt_c_oxidase_su4_actinobac"/>
</dbReference>
<dbReference type="EMBL" id="CP033898">
    <property type="protein sequence ID" value="AZA08897.1"/>
    <property type="molecule type" value="Genomic_DNA"/>
</dbReference>
<evidence type="ECO:0000256" key="3">
    <source>
        <dbReference type="ARBA" id="ARBA00006870"/>
    </source>
</evidence>
<name>A0A3G6ITG7_9CORY</name>
<dbReference type="GO" id="GO:0005886">
    <property type="term" value="C:plasma membrane"/>
    <property type="evidence" value="ECO:0007669"/>
    <property type="project" value="UniProtKB-SubCell"/>
</dbReference>
<evidence type="ECO:0000256" key="6">
    <source>
        <dbReference type="ARBA" id="ARBA00022967"/>
    </source>
</evidence>
<evidence type="ECO:0000256" key="8">
    <source>
        <dbReference type="ARBA" id="ARBA00023136"/>
    </source>
</evidence>
<sequence>MKASSKIMYGITVFMFIVSVIYVFATIHVSDSGNIKGYEWAGGVSLFLASALSLMLGGYLHFTEKRIDVLPEDWEEAEVSDGAGTLGFFSPGSIWPLAMSGSIALLGFGIIYMHYWLIALGAVCLIFTTTMLNLQYGLPKEKH</sequence>
<dbReference type="PIRSF" id="PIRSF017385">
    <property type="entry name" value="CtaF"/>
    <property type="match status" value="1"/>
</dbReference>
<keyword evidence="4 10" id="KW-1003">Cell membrane</keyword>
<dbReference type="EC" id="7.1.1.9" evidence="10"/>
<dbReference type="GO" id="GO:0004129">
    <property type="term" value="F:cytochrome-c oxidase activity"/>
    <property type="evidence" value="ECO:0007669"/>
    <property type="project" value="UniProtKB-EC"/>
</dbReference>